<dbReference type="InterPro" id="IPR009057">
    <property type="entry name" value="Homeodomain-like_sf"/>
</dbReference>
<dbReference type="InterPro" id="IPR001647">
    <property type="entry name" value="HTH_TetR"/>
</dbReference>
<keyword evidence="1" id="KW-0805">Transcription regulation</keyword>
<evidence type="ECO:0000256" key="1">
    <source>
        <dbReference type="ARBA" id="ARBA00023015"/>
    </source>
</evidence>
<gene>
    <name evidence="6" type="ORF">GCM10009824_23210</name>
</gene>
<dbReference type="Pfam" id="PF13305">
    <property type="entry name" value="TetR_C_33"/>
    <property type="match status" value="1"/>
</dbReference>
<dbReference type="SUPFAM" id="SSF48498">
    <property type="entry name" value="Tetracyclin repressor-like, C-terminal domain"/>
    <property type="match status" value="1"/>
</dbReference>
<evidence type="ECO:0000313" key="6">
    <source>
        <dbReference type="EMBL" id="GAA2120995.1"/>
    </source>
</evidence>
<reference evidence="6 7" key="1">
    <citation type="journal article" date="2019" name="Int. J. Syst. Evol. Microbiol.">
        <title>The Global Catalogue of Microorganisms (GCM) 10K type strain sequencing project: providing services to taxonomists for standard genome sequencing and annotation.</title>
        <authorList>
            <consortium name="The Broad Institute Genomics Platform"/>
            <consortium name="The Broad Institute Genome Sequencing Center for Infectious Disease"/>
            <person name="Wu L."/>
            <person name="Ma J."/>
        </authorList>
    </citation>
    <scope>NUCLEOTIDE SEQUENCE [LARGE SCALE GENOMIC DNA]</scope>
    <source>
        <strain evidence="6 7">JCM 15914</strain>
    </source>
</reference>
<keyword evidence="2 4" id="KW-0238">DNA-binding</keyword>
<dbReference type="InterPro" id="IPR036271">
    <property type="entry name" value="Tet_transcr_reg_TetR-rel_C_sf"/>
</dbReference>
<dbReference type="PANTHER" id="PTHR30055:SF226">
    <property type="entry name" value="HTH-TYPE TRANSCRIPTIONAL REGULATOR PKSA"/>
    <property type="match status" value="1"/>
</dbReference>
<dbReference type="InterPro" id="IPR025996">
    <property type="entry name" value="MT1864/Rv1816-like_C"/>
</dbReference>
<evidence type="ECO:0000256" key="4">
    <source>
        <dbReference type="PROSITE-ProRule" id="PRU00335"/>
    </source>
</evidence>
<dbReference type="InterPro" id="IPR050109">
    <property type="entry name" value="HTH-type_TetR-like_transc_reg"/>
</dbReference>
<dbReference type="RefSeq" id="WP_344225189.1">
    <property type="nucleotide sequence ID" value="NZ_BAAAQA010000025.1"/>
</dbReference>
<dbReference type="SUPFAM" id="SSF46689">
    <property type="entry name" value="Homeodomain-like"/>
    <property type="match status" value="1"/>
</dbReference>
<keyword evidence="7" id="KW-1185">Reference proteome</keyword>
<dbReference type="PROSITE" id="PS50977">
    <property type="entry name" value="HTH_TETR_2"/>
    <property type="match status" value="1"/>
</dbReference>
<feature type="domain" description="HTH tetR-type" evidence="5">
    <location>
        <begin position="9"/>
        <end position="69"/>
    </location>
</feature>
<dbReference type="Proteomes" id="UP001500166">
    <property type="component" value="Unassembled WGS sequence"/>
</dbReference>
<name>A0ABN2Y4J4_9MICC</name>
<proteinExistence type="predicted"/>
<dbReference type="EMBL" id="BAAAQA010000025">
    <property type="protein sequence ID" value="GAA2120995.1"/>
    <property type="molecule type" value="Genomic_DNA"/>
</dbReference>
<dbReference type="Gene3D" id="1.10.357.10">
    <property type="entry name" value="Tetracycline Repressor, domain 2"/>
    <property type="match status" value="1"/>
</dbReference>
<accession>A0ABN2Y4J4</accession>
<protein>
    <submittedName>
        <fullName evidence="6">TetR/AcrR family transcriptional regulator</fullName>
    </submittedName>
</protein>
<evidence type="ECO:0000256" key="3">
    <source>
        <dbReference type="ARBA" id="ARBA00023163"/>
    </source>
</evidence>
<sequence>MARPRKFDDETRAALIRDTADQIVTGGVESVSLRPLAAKHGCSTTAIYTMFGSRDALIEAVVHESVESFTRSQESVPITGDPLEDLWELGRAYRQWALKYPALYVVMIGRGGKRPDISPEEFTENSPRMIAAKRAIETLFRRVAECAAHGILGNYPIEEMGNSIWASVHGWVSIEATRPVMMGQDPDEAYDRYMQSLVRAWAPSAAQA</sequence>
<comment type="caution">
    <text evidence="6">The sequence shown here is derived from an EMBL/GenBank/DDBJ whole genome shotgun (WGS) entry which is preliminary data.</text>
</comment>
<dbReference type="Pfam" id="PF00440">
    <property type="entry name" value="TetR_N"/>
    <property type="match status" value="1"/>
</dbReference>
<keyword evidence="3" id="KW-0804">Transcription</keyword>
<organism evidence="6 7">
    <name type="scientific">Kocuria atrinae</name>
    <dbReference type="NCBI Taxonomy" id="592377"/>
    <lineage>
        <taxon>Bacteria</taxon>
        <taxon>Bacillati</taxon>
        <taxon>Actinomycetota</taxon>
        <taxon>Actinomycetes</taxon>
        <taxon>Micrococcales</taxon>
        <taxon>Micrococcaceae</taxon>
        <taxon>Kocuria</taxon>
    </lineage>
</organism>
<evidence type="ECO:0000259" key="5">
    <source>
        <dbReference type="PROSITE" id="PS50977"/>
    </source>
</evidence>
<evidence type="ECO:0000256" key="2">
    <source>
        <dbReference type="ARBA" id="ARBA00023125"/>
    </source>
</evidence>
<evidence type="ECO:0000313" key="7">
    <source>
        <dbReference type="Proteomes" id="UP001500166"/>
    </source>
</evidence>
<dbReference type="PANTHER" id="PTHR30055">
    <property type="entry name" value="HTH-TYPE TRANSCRIPTIONAL REGULATOR RUTR"/>
    <property type="match status" value="1"/>
</dbReference>
<feature type="DNA-binding region" description="H-T-H motif" evidence="4">
    <location>
        <begin position="32"/>
        <end position="51"/>
    </location>
</feature>